<protein>
    <submittedName>
        <fullName evidence="2">Uncharacterized protein</fullName>
    </submittedName>
</protein>
<accession>A0A0A9TRS7</accession>
<dbReference type="AlphaFoldDB" id="A0A0A9TRS7"/>
<organism evidence="2">
    <name type="scientific">Arundo donax</name>
    <name type="common">Giant reed</name>
    <name type="synonym">Donax arundinaceus</name>
    <dbReference type="NCBI Taxonomy" id="35708"/>
    <lineage>
        <taxon>Eukaryota</taxon>
        <taxon>Viridiplantae</taxon>
        <taxon>Streptophyta</taxon>
        <taxon>Embryophyta</taxon>
        <taxon>Tracheophyta</taxon>
        <taxon>Spermatophyta</taxon>
        <taxon>Magnoliopsida</taxon>
        <taxon>Liliopsida</taxon>
        <taxon>Poales</taxon>
        <taxon>Poaceae</taxon>
        <taxon>PACMAD clade</taxon>
        <taxon>Arundinoideae</taxon>
        <taxon>Arundineae</taxon>
        <taxon>Arundo</taxon>
    </lineage>
</organism>
<proteinExistence type="predicted"/>
<name>A0A0A9TRS7_ARUDO</name>
<feature type="compositionally biased region" description="Low complexity" evidence="1">
    <location>
        <begin position="32"/>
        <end position="45"/>
    </location>
</feature>
<reference evidence="2" key="1">
    <citation type="submission" date="2014-09" db="EMBL/GenBank/DDBJ databases">
        <authorList>
            <person name="Magalhaes I.L.F."/>
            <person name="Oliveira U."/>
            <person name="Santos F.R."/>
            <person name="Vidigal T.H.D.A."/>
            <person name="Brescovit A.D."/>
            <person name="Santos A.J."/>
        </authorList>
    </citation>
    <scope>NUCLEOTIDE SEQUENCE</scope>
    <source>
        <tissue evidence="2">Shoot tissue taken approximately 20 cm above the soil surface</tissue>
    </source>
</reference>
<evidence type="ECO:0000256" key="1">
    <source>
        <dbReference type="SAM" id="MobiDB-lite"/>
    </source>
</evidence>
<sequence length="52" mass="5742">MSSRWPMQTISSGFSNSSRQLLLVNFDTLNLSPPSSSPTKLSSKSVLKEQKL</sequence>
<dbReference type="EMBL" id="GBRH01221648">
    <property type="protein sequence ID" value="JAD76247.1"/>
    <property type="molecule type" value="Transcribed_RNA"/>
</dbReference>
<feature type="region of interest" description="Disordered" evidence="1">
    <location>
        <begin position="32"/>
        <end position="52"/>
    </location>
</feature>
<reference evidence="2" key="2">
    <citation type="journal article" date="2015" name="Data Brief">
        <title>Shoot transcriptome of the giant reed, Arundo donax.</title>
        <authorList>
            <person name="Barrero R.A."/>
            <person name="Guerrero F.D."/>
            <person name="Moolhuijzen P."/>
            <person name="Goolsby J.A."/>
            <person name="Tidwell J."/>
            <person name="Bellgard S.E."/>
            <person name="Bellgard M.I."/>
        </authorList>
    </citation>
    <scope>NUCLEOTIDE SEQUENCE</scope>
    <source>
        <tissue evidence="2">Shoot tissue taken approximately 20 cm above the soil surface</tissue>
    </source>
</reference>
<evidence type="ECO:0000313" key="2">
    <source>
        <dbReference type="EMBL" id="JAD17674.1"/>
    </source>
</evidence>
<dbReference type="EMBL" id="GBRH01280221">
    <property type="protein sequence ID" value="JAD17674.1"/>
    <property type="molecule type" value="Transcribed_RNA"/>
</dbReference>